<dbReference type="CDD" id="cd18683">
    <property type="entry name" value="PIN_VapC-like"/>
    <property type="match status" value="1"/>
</dbReference>
<dbReference type="PANTHER" id="PTHR39664">
    <property type="match status" value="1"/>
</dbReference>
<dbReference type="Pfam" id="PF01850">
    <property type="entry name" value="PIN"/>
    <property type="match status" value="1"/>
</dbReference>
<proteinExistence type="predicted"/>
<dbReference type="InterPro" id="IPR002716">
    <property type="entry name" value="PIN_dom"/>
</dbReference>
<protein>
    <recommendedName>
        <fullName evidence="1">PIN domain-containing protein</fullName>
    </recommendedName>
</protein>
<dbReference type="PANTHER" id="PTHR39664:SF2">
    <property type="entry name" value="NUCLEIC ACID-BINDING PROTEIN, CONTAINING PIN DOMAIN-RELATED"/>
    <property type="match status" value="1"/>
</dbReference>
<dbReference type="Gene3D" id="3.40.50.1010">
    <property type="entry name" value="5'-nuclease"/>
    <property type="match status" value="1"/>
</dbReference>
<dbReference type="AlphaFoldDB" id="A0A3B0YPF7"/>
<name>A0A3B0YPF7_9ZZZZ</name>
<dbReference type="InterPro" id="IPR029060">
    <property type="entry name" value="PIN-like_dom_sf"/>
</dbReference>
<evidence type="ECO:0000259" key="1">
    <source>
        <dbReference type="Pfam" id="PF01850"/>
    </source>
</evidence>
<gene>
    <name evidence="2" type="ORF">MNBD_GAMMA15-797</name>
</gene>
<feature type="domain" description="PIN" evidence="1">
    <location>
        <begin position="4"/>
        <end position="114"/>
    </location>
</feature>
<organism evidence="2">
    <name type="scientific">hydrothermal vent metagenome</name>
    <dbReference type="NCBI Taxonomy" id="652676"/>
    <lineage>
        <taxon>unclassified sequences</taxon>
        <taxon>metagenomes</taxon>
        <taxon>ecological metagenomes</taxon>
    </lineage>
</organism>
<reference evidence="2" key="1">
    <citation type="submission" date="2018-06" db="EMBL/GenBank/DDBJ databases">
        <authorList>
            <person name="Zhirakovskaya E."/>
        </authorList>
    </citation>
    <scope>NUCLEOTIDE SEQUENCE</scope>
</reference>
<sequence length="125" mass="14429">MIGIDTNVLIRYYVDDNPKQHRKAKSFIDSNDIFISSLVLAETYWILSKLYKTPSEEIEQVFTHIKRSSNMHLEDVTVFSRSVAAWKNTNYDFSDALIDNIHKVRGLNTATFDIAASKKLEMLLL</sequence>
<dbReference type="SUPFAM" id="SSF88723">
    <property type="entry name" value="PIN domain-like"/>
    <property type="match status" value="1"/>
</dbReference>
<accession>A0A3B0YPF7</accession>
<evidence type="ECO:0000313" key="2">
    <source>
        <dbReference type="EMBL" id="VAW77983.1"/>
    </source>
</evidence>
<dbReference type="EMBL" id="UOFN01000085">
    <property type="protein sequence ID" value="VAW77983.1"/>
    <property type="molecule type" value="Genomic_DNA"/>
</dbReference>